<evidence type="ECO:0000256" key="12">
    <source>
        <dbReference type="ARBA" id="ARBA00023273"/>
    </source>
</evidence>
<reference evidence="19" key="2">
    <citation type="submission" date="2025-08" db="UniProtKB">
        <authorList>
            <consortium name="Ensembl"/>
        </authorList>
    </citation>
    <scope>IDENTIFICATION</scope>
</reference>
<dbReference type="GO" id="GO:0005524">
    <property type="term" value="F:ATP binding"/>
    <property type="evidence" value="ECO:0007669"/>
    <property type="project" value="UniProtKB-UniRule"/>
</dbReference>
<feature type="binding site" evidence="15">
    <location>
        <begin position="118"/>
        <end position="125"/>
    </location>
    <ligand>
        <name>ATP</name>
        <dbReference type="ChEBI" id="CHEBI:30616"/>
    </ligand>
</feature>
<dbReference type="GO" id="GO:0007018">
    <property type="term" value="P:microtubule-based movement"/>
    <property type="evidence" value="ECO:0007669"/>
    <property type="project" value="InterPro"/>
</dbReference>
<evidence type="ECO:0000256" key="11">
    <source>
        <dbReference type="ARBA" id="ARBA00023212"/>
    </source>
</evidence>
<evidence type="ECO:0000256" key="3">
    <source>
        <dbReference type="ARBA" id="ARBA00022553"/>
    </source>
</evidence>
<dbReference type="GO" id="GO:0048731">
    <property type="term" value="P:system development"/>
    <property type="evidence" value="ECO:0007669"/>
    <property type="project" value="UniProtKB-ARBA"/>
</dbReference>
<name>A0AAR2IV47_PYGNA</name>
<keyword evidence="3" id="KW-0597">Phosphoprotein</keyword>
<dbReference type="CTD" id="64147"/>
<comment type="similarity">
    <text evidence="15 16">Belongs to the TRAFAC class myosin-kinesin ATPase superfamily. Kinesin family.</text>
</comment>
<dbReference type="SUPFAM" id="SSF52540">
    <property type="entry name" value="P-loop containing nucleoside triphosphate hydrolases"/>
    <property type="match status" value="1"/>
</dbReference>
<reference evidence="19 20" key="1">
    <citation type="submission" date="2020-10" db="EMBL/GenBank/DDBJ databases">
        <title>Pygocentrus nattereri (red-bellied piranha) genome, fPygNat1, primary haplotype.</title>
        <authorList>
            <person name="Myers G."/>
            <person name="Meyer A."/>
            <person name="Karagic N."/>
            <person name="Pippel M."/>
            <person name="Winkler S."/>
            <person name="Tracey A."/>
            <person name="Wood J."/>
            <person name="Formenti G."/>
            <person name="Howe K."/>
            <person name="Fedrigo O."/>
            <person name="Jarvis E.D."/>
        </authorList>
    </citation>
    <scope>NUCLEOTIDE SEQUENCE [LARGE SCALE GENOMIC DNA]</scope>
</reference>
<organism evidence="19 20">
    <name type="scientific">Pygocentrus nattereri</name>
    <name type="common">Red-bellied piranha</name>
    <dbReference type="NCBI Taxonomy" id="42514"/>
    <lineage>
        <taxon>Eukaryota</taxon>
        <taxon>Metazoa</taxon>
        <taxon>Chordata</taxon>
        <taxon>Craniata</taxon>
        <taxon>Vertebrata</taxon>
        <taxon>Euteleostomi</taxon>
        <taxon>Actinopterygii</taxon>
        <taxon>Neopterygii</taxon>
        <taxon>Teleostei</taxon>
        <taxon>Ostariophysi</taxon>
        <taxon>Characiformes</taxon>
        <taxon>Characoidei</taxon>
        <taxon>Pygocentrus</taxon>
    </lineage>
</organism>
<dbReference type="PRINTS" id="PR00380">
    <property type="entry name" value="KINESINHEAVY"/>
</dbReference>
<dbReference type="RefSeq" id="XP_017575120.1">
    <property type="nucleotide sequence ID" value="XM_017719631.2"/>
</dbReference>
<dbReference type="GO" id="GO:0003777">
    <property type="term" value="F:microtubule motor activity"/>
    <property type="evidence" value="ECO:0007669"/>
    <property type="project" value="InterPro"/>
</dbReference>
<sequence length="814" mass="91159">MNYRLKYTFTGYFNDIAAGSHKGVMSAHGSEVKVYVRTKPTACFAQELIEYVPDKQTVNVRYRRDTKKGVVNNQMSSWSFRLSGVLHNVSQEEVYQSVAHSVVLRALEGYNGTIMCFGQTGAGKTYTMTGATESYRQRGIIPRAIQEVFREVEQRVDHTFSVHLSFLEIYNETLVDLLASIKGVRAAQGGALVVVEEPGGGVSVKGLSLHLVHNEEEALNLLFEGEMNRIIGEHALNKNSSRSHCIFTIHIESRSRTLSNASYVTSKLNLVDLAGSERLSKTGSEGQVQREALYINRSLSFLEQAIIALADRRREHVPFRQSKLTHALKDSLGGNCNTVLVANIYGEAAQIEETLSTLRFAARMKRVHTEPSVNEHVDPALQIRRLQKEVQLLKQELSIHDTLANRVGAMYENLSESQVEEINSQVQKYLAGTLDEITIVSIRQIQEVFAQFKKAVQEQEKWIKEHLSQGYSLVENTQSNLSSSAAKGQEPAGAVGEVEGGFGLGVAAPSQRHTRPPSPSKSKGKKGKENNRKDGAGTSGPAEGAAVKQRETEVFTPIAEPEGAEAPHMSREGAKKKSDTPPSKIEAFEDFKMERGSEINRILKENKAVLLERLDQLHKLTQAINSMKWDIDHMSSELQLHKEKRQSQGQFLSAEGEPVLEEAELSLIMSLREIKDRYRQTYEELLSTKAEVRYCQHLVDQCRTRLLTEFESWYNESFLLPDEVQDIFREGGPIRPGLVPLDKALTLETDEQEQFECLRTELLAESPRAVSFYNAHNRTLLRRGSRPVPHSPDSRRNMGAGTNKLKLPAIFSVT</sequence>
<dbReference type="Ensembl" id="ENSPNAT00000072957.1">
    <property type="protein sequence ID" value="ENSPNAP00000043550.1"/>
    <property type="gene ID" value="ENSPNAG00000004863.2"/>
</dbReference>
<evidence type="ECO:0000256" key="13">
    <source>
        <dbReference type="ARBA" id="ARBA00059553"/>
    </source>
</evidence>
<feature type="compositionally biased region" description="Low complexity" evidence="17">
    <location>
        <begin position="488"/>
        <end position="497"/>
    </location>
</feature>
<evidence type="ECO:0000256" key="16">
    <source>
        <dbReference type="RuleBase" id="RU000394"/>
    </source>
</evidence>
<dbReference type="InterPro" id="IPR001752">
    <property type="entry name" value="Kinesin_motor_dom"/>
</dbReference>
<keyword evidence="2" id="KW-0963">Cytoplasm</keyword>
<evidence type="ECO:0000256" key="8">
    <source>
        <dbReference type="ARBA" id="ARBA00023054"/>
    </source>
</evidence>
<reference evidence="19" key="3">
    <citation type="submission" date="2025-09" db="UniProtKB">
        <authorList>
            <consortium name="Ensembl"/>
        </authorList>
    </citation>
    <scope>IDENTIFICATION</scope>
</reference>
<dbReference type="Pfam" id="PF00225">
    <property type="entry name" value="Kinesin"/>
    <property type="match status" value="1"/>
</dbReference>
<dbReference type="FunFam" id="3.40.850.10:FF:000040">
    <property type="entry name" value="Kinesin-like protein"/>
    <property type="match status" value="1"/>
</dbReference>
<comment type="subunit">
    <text evidence="14">Interacts with HYDIN.</text>
</comment>
<comment type="subcellular location">
    <subcellularLocation>
        <location evidence="1">Cytoplasm</location>
        <location evidence="1">Cytoskeleton</location>
        <location evidence="1">Flagellum axoneme</location>
    </subcellularLocation>
</comment>
<dbReference type="InterPro" id="IPR027640">
    <property type="entry name" value="Kinesin-like_fam"/>
</dbReference>
<keyword evidence="5 15" id="KW-0547">Nucleotide-binding</keyword>
<keyword evidence="10 15" id="KW-0505">Motor protein</keyword>
<feature type="domain" description="Kinesin motor" evidence="18">
    <location>
        <begin position="31"/>
        <end position="367"/>
    </location>
</feature>
<dbReference type="InterPro" id="IPR027417">
    <property type="entry name" value="P-loop_NTPase"/>
</dbReference>
<dbReference type="Pfam" id="PF23735">
    <property type="entry name" value="KIF9"/>
    <property type="match status" value="1"/>
</dbReference>
<accession>A0AAR2IV47</accession>
<keyword evidence="9" id="KW-0969">Cilium</keyword>
<dbReference type="InterPro" id="IPR036961">
    <property type="entry name" value="Kinesin_motor_dom_sf"/>
</dbReference>
<dbReference type="GO" id="GO:0005874">
    <property type="term" value="C:microtubule"/>
    <property type="evidence" value="ECO:0007669"/>
    <property type="project" value="UniProtKB-KW"/>
</dbReference>
<proteinExistence type="inferred from homology"/>
<evidence type="ECO:0000256" key="1">
    <source>
        <dbReference type="ARBA" id="ARBA00004611"/>
    </source>
</evidence>
<keyword evidence="4 16" id="KW-0493">Microtubule</keyword>
<evidence type="ECO:0000259" key="18">
    <source>
        <dbReference type="PROSITE" id="PS50067"/>
    </source>
</evidence>
<dbReference type="Gene3D" id="3.40.850.10">
    <property type="entry name" value="Kinesin motor domain"/>
    <property type="match status" value="1"/>
</dbReference>
<dbReference type="PANTHER" id="PTHR47968">
    <property type="entry name" value="CENTROMERE PROTEIN E"/>
    <property type="match status" value="1"/>
</dbReference>
<evidence type="ECO:0000256" key="6">
    <source>
        <dbReference type="ARBA" id="ARBA00022840"/>
    </source>
</evidence>
<dbReference type="InterPro" id="IPR019821">
    <property type="entry name" value="Kinesin_motor_CS"/>
</dbReference>
<evidence type="ECO:0000256" key="2">
    <source>
        <dbReference type="ARBA" id="ARBA00022490"/>
    </source>
</evidence>
<keyword evidence="20" id="KW-1185">Reference proteome</keyword>
<evidence type="ECO:0000256" key="14">
    <source>
        <dbReference type="ARBA" id="ARBA00063408"/>
    </source>
</evidence>
<feature type="region of interest" description="Disordered" evidence="17">
    <location>
        <begin position="482"/>
        <end position="583"/>
    </location>
</feature>
<feature type="compositionally biased region" description="Basic and acidic residues" evidence="17">
    <location>
        <begin position="568"/>
        <end position="579"/>
    </location>
</feature>
<keyword evidence="11" id="KW-0206">Cytoskeleton</keyword>
<evidence type="ECO:0000256" key="15">
    <source>
        <dbReference type="PROSITE-ProRule" id="PRU00283"/>
    </source>
</evidence>
<dbReference type="GO" id="GO:0008017">
    <property type="term" value="F:microtubule binding"/>
    <property type="evidence" value="ECO:0007669"/>
    <property type="project" value="InterPro"/>
</dbReference>
<dbReference type="GeneTree" id="ENSGT00940000158533"/>
<dbReference type="Proteomes" id="UP001501920">
    <property type="component" value="Chromosome 2"/>
</dbReference>
<evidence type="ECO:0000313" key="20">
    <source>
        <dbReference type="Proteomes" id="UP001501920"/>
    </source>
</evidence>
<comment type="function">
    <text evidence="13">Essential for normal male fertility and for progressive motility of spermatozoa.</text>
</comment>
<evidence type="ECO:0000256" key="9">
    <source>
        <dbReference type="ARBA" id="ARBA00023069"/>
    </source>
</evidence>
<keyword evidence="6 15" id="KW-0067">ATP-binding</keyword>
<evidence type="ECO:0000256" key="7">
    <source>
        <dbReference type="ARBA" id="ARBA00022846"/>
    </source>
</evidence>
<dbReference type="PROSITE" id="PS50067">
    <property type="entry name" value="KINESIN_MOTOR_2"/>
    <property type="match status" value="1"/>
</dbReference>
<dbReference type="GeneID" id="108440648"/>
<keyword evidence="7" id="KW-0282">Flagellum</keyword>
<keyword evidence="12" id="KW-0966">Cell projection</keyword>
<evidence type="ECO:0000256" key="4">
    <source>
        <dbReference type="ARBA" id="ARBA00022701"/>
    </source>
</evidence>
<dbReference type="AlphaFoldDB" id="A0AAR2IV47"/>
<keyword evidence="8" id="KW-0175">Coiled coil</keyword>
<protein>
    <recommendedName>
        <fullName evidence="16">Kinesin-like protein</fullName>
    </recommendedName>
</protein>
<dbReference type="SMART" id="SM00129">
    <property type="entry name" value="KISc"/>
    <property type="match status" value="1"/>
</dbReference>
<evidence type="ECO:0000256" key="17">
    <source>
        <dbReference type="SAM" id="MobiDB-lite"/>
    </source>
</evidence>
<evidence type="ECO:0000313" key="19">
    <source>
        <dbReference type="Ensembl" id="ENSPNAP00000043550.1"/>
    </source>
</evidence>
<dbReference type="PANTHER" id="PTHR47968:SF62">
    <property type="entry name" value="KINESIN FAMILY MEMBER 5A"/>
    <property type="match status" value="1"/>
</dbReference>
<evidence type="ECO:0000256" key="5">
    <source>
        <dbReference type="ARBA" id="ARBA00022741"/>
    </source>
</evidence>
<evidence type="ECO:0000256" key="10">
    <source>
        <dbReference type="ARBA" id="ARBA00023175"/>
    </source>
</evidence>
<dbReference type="PROSITE" id="PS00411">
    <property type="entry name" value="KINESIN_MOTOR_1"/>
    <property type="match status" value="1"/>
</dbReference>
<dbReference type="InterPro" id="IPR056524">
    <property type="entry name" value="KIF6/9_C"/>
</dbReference>